<dbReference type="Proteomes" id="UP001497497">
    <property type="component" value="Unassembled WGS sequence"/>
</dbReference>
<protein>
    <recommendedName>
        <fullName evidence="6">LRAT domain-containing protein</fullName>
    </recommendedName>
</protein>
<evidence type="ECO:0000259" key="6">
    <source>
        <dbReference type="PROSITE" id="PS51934"/>
    </source>
</evidence>
<reference evidence="7 8" key="1">
    <citation type="submission" date="2024-04" db="EMBL/GenBank/DDBJ databases">
        <authorList>
            <consortium name="Genoscope - CEA"/>
            <person name="William W."/>
        </authorList>
    </citation>
    <scope>NUCLEOTIDE SEQUENCE [LARGE SCALE GENOMIC DNA]</scope>
</reference>
<keyword evidence="5" id="KW-0472">Membrane</keyword>
<dbReference type="GO" id="GO:0004623">
    <property type="term" value="F:phospholipase A2 activity"/>
    <property type="evidence" value="ECO:0007669"/>
    <property type="project" value="TreeGrafter"/>
</dbReference>
<feature type="domain" description="LRAT" evidence="6">
    <location>
        <begin position="18"/>
        <end position="140"/>
    </location>
</feature>
<name>A0AAV2HQL9_LYMST</name>
<evidence type="ECO:0000256" key="4">
    <source>
        <dbReference type="ARBA" id="ARBA00023098"/>
    </source>
</evidence>
<evidence type="ECO:0000256" key="3">
    <source>
        <dbReference type="ARBA" id="ARBA00022801"/>
    </source>
</evidence>
<organism evidence="7 8">
    <name type="scientific">Lymnaea stagnalis</name>
    <name type="common">Great pond snail</name>
    <name type="synonym">Helix stagnalis</name>
    <dbReference type="NCBI Taxonomy" id="6523"/>
    <lineage>
        <taxon>Eukaryota</taxon>
        <taxon>Metazoa</taxon>
        <taxon>Spiralia</taxon>
        <taxon>Lophotrochozoa</taxon>
        <taxon>Mollusca</taxon>
        <taxon>Gastropoda</taxon>
        <taxon>Heterobranchia</taxon>
        <taxon>Euthyneura</taxon>
        <taxon>Panpulmonata</taxon>
        <taxon>Hygrophila</taxon>
        <taxon>Lymnaeoidea</taxon>
        <taxon>Lymnaeidae</taxon>
        <taxon>Lymnaea</taxon>
    </lineage>
</organism>
<keyword evidence="2" id="KW-0808">Transferase</keyword>
<keyword evidence="8" id="KW-1185">Reference proteome</keyword>
<dbReference type="PANTHER" id="PTHR13943:SF77">
    <property type="entry name" value="LRAT DOMAIN-CONTAINING PROTEIN"/>
    <property type="match status" value="1"/>
</dbReference>
<dbReference type="InterPro" id="IPR051496">
    <property type="entry name" value="H-rev107_PLA/AT"/>
</dbReference>
<keyword evidence="5" id="KW-0812">Transmembrane</keyword>
<dbReference type="GO" id="GO:0016410">
    <property type="term" value="F:N-acyltransferase activity"/>
    <property type="evidence" value="ECO:0007669"/>
    <property type="project" value="TreeGrafter"/>
</dbReference>
<keyword evidence="3" id="KW-0378">Hydrolase</keyword>
<dbReference type="PANTHER" id="PTHR13943">
    <property type="entry name" value="HRAS-LIKE SUPPRESSOR - RELATED"/>
    <property type="match status" value="1"/>
</dbReference>
<dbReference type="AlphaFoldDB" id="A0AAV2HQL9"/>
<dbReference type="PROSITE" id="PS51934">
    <property type="entry name" value="LRAT"/>
    <property type="match status" value="1"/>
</dbReference>
<evidence type="ECO:0000313" key="8">
    <source>
        <dbReference type="Proteomes" id="UP001497497"/>
    </source>
</evidence>
<evidence type="ECO:0000256" key="2">
    <source>
        <dbReference type="ARBA" id="ARBA00022679"/>
    </source>
</evidence>
<keyword evidence="4" id="KW-0443">Lipid metabolism</keyword>
<evidence type="ECO:0000256" key="5">
    <source>
        <dbReference type="SAM" id="Phobius"/>
    </source>
</evidence>
<keyword evidence="5" id="KW-1133">Transmembrane helix</keyword>
<dbReference type="Pfam" id="PF04970">
    <property type="entry name" value="LRAT"/>
    <property type="match status" value="1"/>
</dbReference>
<evidence type="ECO:0000256" key="1">
    <source>
        <dbReference type="ARBA" id="ARBA00007824"/>
    </source>
</evidence>
<dbReference type="EMBL" id="CAXITT010000211">
    <property type="protein sequence ID" value="CAL1535798.1"/>
    <property type="molecule type" value="Genomic_DNA"/>
</dbReference>
<dbReference type="GO" id="GO:0008970">
    <property type="term" value="F:phospholipase A1 activity"/>
    <property type="evidence" value="ECO:0007669"/>
    <property type="project" value="TreeGrafter"/>
</dbReference>
<feature type="transmembrane region" description="Helical" evidence="5">
    <location>
        <begin position="153"/>
        <end position="175"/>
    </location>
</feature>
<proteinExistence type="inferred from homology"/>
<comment type="similarity">
    <text evidence="1">Belongs to the H-rev107 family.</text>
</comment>
<evidence type="ECO:0000313" key="7">
    <source>
        <dbReference type="EMBL" id="CAL1535798.1"/>
    </source>
</evidence>
<dbReference type="GO" id="GO:0070292">
    <property type="term" value="P:N-acylphosphatidylethanolamine metabolic process"/>
    <property type="evidence" value="ECO:0007669"/>
    <property type="project" value="TreeGrafter"/>
</dbReference>
<comment type="caution">
    <text evidence="7">The sequence shown here is derived from an EMBL/GenBank/DDBJ whole genome shotgun (WGS) entry which is preliminary data.</text>
</comment>
<dbReference type="InterPro" id="IPR007053">
    <property type="entry name" value="LRAT_dom"/>
</dbReference>
<accession>A0AAV2HQL9</accession>
<dbReference type="Gene3D" id="3.90.1720.10">
    <property type="entry name" value="endopeptidase domain like (from Nostoc punctiforme)"/>
    <property type="match status" value="1"/>
</dbReference>
<dbReference type="GO" id="GO:0005737">
    <property type="term" value="C:cytoplasm"/>
    <property type="evidence" value="ECO:0007669"/>
    <property type="project" value="TreeGrafter"/>
</dbReference>
<gene>
    <name evidence="7" type="ORF">GSLYS_00009758001</name>
</gene>
<sequence>MTLAYQKDIVGRLRPGDLIKIKRTCFTHWAVFIGDDIVIHVKAPDSLLNASAASGGDLSSIGSILTKTTCRVVKENIYCVAGRDKIELGNDWDATKTPLDAEEILRRAVSKLGSNEYHAIHKNCEHFARWCRYDEEKSDQSGKIVYNVTLGSMLGGFLVAGPFGAAVAGAASLFFTKPEEPKKDPCERVNPYYR</sequence>